<evidence type="ECO:0000256" key="8">
    <source>
        <dbReference type="ARBA" id="ARBA00022989"/>
    </source>
</evidence>
<accession>A0A7R9A8C5</accession>
<evidence type="ECO:0000259" key="15">
    <source>
        <dbReference type="Pfam" id="PF17039"/>
    </source>
</evidence>
<keyword evidence="8" id="KW-1133">Transmembrane helix</keyword>
<dbReference type="FunFam" id="3.40.50.11660:FF:000004">
    <property type="entry name" value="Glycoprotein 3-alpha-L-fucosyltransferase A"/>
    <property type="match status" value="2"/>
</dbReference>
<evidence type="ECO:0000256" key="1">
    <source>
        <dbReference type="ARBA" id="ARBA00004447"/>
    </source>
</evidence>
<sequence length="1007" mass="112744">MPRLHSKPVLLSAAAIAIVLFVASRGLTREPSGSRVINAFAFQERKPLTKEQIESLQSDSASSDANSLSRTWWFFRRGSLRPLEGTISADSLFPSDDRRSGDRIAKQLLYATSRGATKLKTILLYHDAWPGVRLGRDQFLDQRCPVDACRLTMERSDVADAVLFKEFVPETVEFTRPPDQLWIANLLESPPNTDTTGQARANWTASYRRDSEIVTPYEKWVHYDPDAKAKTQTRNYAKGKTKKVAWFVSNCFSKNGRLLYARELAKHIDVDIYGACGDLQCPREDGTCFQMLSQDYKFYLAFENSNCREYITEKFFVNGLGNDILPIAMGAPMEDYERAAPKNSFLHVDNFTSPADLAAYLHKLDRDDSRYNEYFQWKGTGEFIDTRFFCRLCAMLHAKDKVPYSGKGPELEAWWGGPGVCKSGSWRNASRSLAPLGPSFEEEDEVERTSFRPQHVVEVVSLSIPQSTIFHYNSSQRLLLVSREGSHGGRKPPSRDAIGLPSLETQSASGVSSEGTGALFPGGALAFLVGRSLSWWGARLPGGALAFLVGRSPSWWGARLPGGALAFLVGRSPSWWGALLSGGALAFLPHLRESWPANAAFRSGGEGVPSVQEGKSSANIAVEPLQRDDFRHFDTGADSTTGSWWYFNRGSSRPPPDAISAESLFPSPGGRGDDRITKQLMYSPRREEGSAAKLKTILLHNNGWPWVKLGREEFLNKQCPVDTCSLTLDKSNPADAVLFKDNAPQRSDLGSPSGQVWIVNMLESPLHTGYSGGTSVNWTATYMRDSEIVTPYEKWVYYDPGVKAKTQTKNYAKGKTKKVAWFVSNCSARNQRLEYARELAKHIDVDIYGGCGTLQCPREDGTCFKMLSRDYKFYLSFENSNCIDYITEKFFVNGLWNDIVPIAMGARLEDYKRAAPKNSFLHVDNFTSPADLAAYLHKLDRDDSLYNEYFQWKGTGEFIDTRFFCRICAMIHAIDKFPYKPSSSRMENLWQSPGVCRGGSWRDAPKG</sequence>
<comment type="pathway">
    <text evidence="2">Protein modification; protein glycosylation.</text>
</comment>
<keyword evidence="7" id="KW-0735">Signal-anchor</keyword>
<dbReference type="EMBL" id="CAJPEV010002257">
    <property type="protein sequence ID" value="CAG0896296.1"/>
    <property type="molecule type" value="Genomic_DNA"/>
</dbReference>
<comment type="subcellular location">
    <subcellularLocation>
        <location evidence="1 12">Golgi apparatus</location>
        <location evidence="1 12">Golgi stack membrane</location>
        <topology evidence="1 12">Single-pass type II membrane protein</topology>
    </subcellularLocation>
</comment>
<name>A0A7R9A8C5_9CRUS</name>
<dbReference type="Pfam" id="PF17039">
    <property type="entry name" value="Glyco_tran_10_N"/>
    <property type="match status" value="2"/>
</dbReference>
<feature type="signal peptide" evidence="13">
    <location>
        <begin position="1"/>
        <end position="28"/>
    </location>
</feature>
<dbReference type="PANTHER" id="PTHR48438:SF1">
    <property type="entry name" value="ALPHA-(1,3)-FUCOSYLTRANSFERASE C-RELATED"/>
    <property type="match status" value="1"/>
</dbReference>
<keyword evidence="6 12" id="KW-0812">Transmembrane</keyword>
<evidence type="ECO:0000256" key="4">
    <source>
        <dbReference type="ARBA" id="ARBA00022676"/>
    </source>
</evidence>
<feature type="domain" description="Fucosyltransferase C-terminal" evidence="14">
    <location>
        <begin position="813"/>
        <end position="974"/>
    </location>
</feature>
<dbReference type="Proteomes" id="UP000677054">
    <property type="component" value="Unassembled WGS sequence"/>
</dbReference>
<dbReference type="EC" id="2.4.1.-" evidence="12"/>
<keyword evidence="5 12" id="KW-0808">Transferase</keyword>
<dbReference type="InterPro" id="IPR038577">
    <property type="entry name" value="GT10-like_C_sf"/>
</dbReference>
<dbReference type="InterPro" id="IPR001503">
    <property type="entry name" value="Glyco_trans_10"/>
</dbReference>
<evidence type="ECO:0000256" key="11">
    <source>
        <dbReference type="ARBA" id="ARBA00023180"/>
    </source>
</evidence>
<dbReference type="InterPro" id="IPR031481">
    <property type="entry name" value="Glyco_tran_10_N"/>
</dbReference>
<proteinExistence type="inferred from homology"/>
<dbReference type="UniPathway" id="UPA00378"/>
<dbReference type="InterPro" id="IPR055270">
    <property type="entry name" value="Glyco_tran_10_C"/>
</dbReference>
<dbReference type="Gene3D" id="3.40.50.11660">
    <property type="entry name" value="Glycosyl transferase family 10, C-terminal domain"/>
    <property type="match status" value="2"/>
</dbReference>
<evidence type="ECO:0000313" key="17">
    <source>
        <dbReference type="Proteomes" id="UP000677054"/>
    </source>
</evidence>
<keyword evidence="10" id="KW-0472">Membrane</keyword>
<evidence type="ECO:0000256" key="6">
    <source>
        <dbReference type="ARBA" id="ARBA00022692"/>
    </source>
</evidence>
<evidence type="ECO:0000259" key="14">
    <source>
        <dbReference type="Pfam" id="PF00852"/>
    </source>
</evidence>
<evidence type="ECO:0000256" key="9">
    <source>
        <dbReference type="ARBA" id="ARBA00023034"/>
    </source>
</evidence>
<gene>
    <name evidence="16" type="ORF">DSTB1V02_LOCUS9166</name>
</gene>
<comment type="similarity">
    <text evidence="3 12">Belongs to the glycosyltransferase 10 family.</text>
</comment>
<dbReference type="Pfam" id="PF00852">
    <property type="entry name" value="Glyco_transf_10"/>
    <property type="match status" value="2"/>
</dbReference>
<dbReference type="EMBL" id="LR901774">
    <property type="protein sequence ID" value="CAD7249368.1"/>
    <property type="molecule type" value="Genomic_DNA"/>
</dbReference>
<feature type="domain" description="Fucosyltransferase C-terminal" evidence="14">
    <location>
        <begin position="238"/>
        <end position="401"/>
    </location>
</feature>
<evidence type="ECO:0000256" key="2">
    <source>
        <dbReference type="ARBA" id="ARBA00004922"/>
    </source>
</evidence>
<dbReference type="AlphaFoldDB" id="A0A7R9A8C5"/>
<feature type="domain" description="Fucosyltransferase N-terminal" evidence="15">
    <location>
        <begin position="118"/>
        <end position="217"/>
    </location>
</feature>
<evidence type="ECO:0000313" key="16">
    <source>
        <dbReference type="EMBL" id="CAD7249368.1"/>
    </source>
</evidence>
<evidence type="ECO:0000256" key="12">
    <source>
        <dbReference type="RuleBase" id="RU003832"/>
    </source>
</evidence>
<feature type="chain" id="PRO_5036209761" description="Fucosyltransferase" evidence="13">
    <location>
        <begin position="29"/>
        <end position="1007"/>
    </location>
</feature>
<feature type="domain" description="Fucosyltransferase N-terminal" evidence="15">
    <location>
        <begin position="694"/>
        <end position="792"/>
    </location>
</feature>
<keyword evidence="9 12" id="KW-0333">Golgi apparatus</keyword>
<dbReference type="SUPFAM" id="SSF53756">
    <property type="entry name" value="UDP-Glycosyltransferase/glycogen phosphorylase"/>
    <property type="match status" value="2"/>
</dbReference>
<protein>
    <recommendedName>
        <fullName evidence="12">Fucosyltransferase</fullName>
        <ecNumber evidence="12">2.4.1.-</ecNumber>
    </recommendedName>
</protein>
<evidence type="ECO:0000256" key="5">
    <source>
        <dbReference type="ARBA" id="ARBA00022679"/>
    </source>
</evidence>
<dbReference type="GO" id="GO:0008417">
    <property type="term" value="F:fucosyltransferase activity"/>
    <property type="evidence" value="ECO:0007669"/>
    <property type="project" value="InterPro"/>
</dbReference>
<organism evidence="16">
    <name type="scientific">Darwinula stevensoni</name>
    <dbReference type="NCBI Taxonomy" id="69355"/>
    <lineage>
        <taxon>Eukaryota</taxon>
        <taxon>Metazoa</taxon>
        <taxon>Ecdysozoa</taxon>
        <taxon>Arthropoda</taxon>
        <taxon>Crustacea</taxon>
        <taxon>Oligostraca</taxon>
        <taxon>Ostracoda</taxon>
        <taxon>Podocopa</taxon>
        <taxon>Podocopida</taxon>
        <taxon>Darwinulocopina</taxon>
        <taxon>Darwinuloidea</taxon>
        <taxon>Darwinulidae</taxon>
        <taxon>Darwinula</taxon>
    </lineage>
</organism>
<keyword evidence="13" id="KW-0732">Signal</keyword>
<evidence type="ECO:0000256" key="13">
    <source>
        <dbReference type="SAM" id="SignalP"/>
    </source>
</evidence>
<dbReference type="OrthoDB" id="427096at2759"/>
<reference evidence="16" key="1">
    <citation type="submission" date="2020-11" db="EMBL/GenBank/DDBJ databases">
        <authorList>
            <person name="Tran Van P."/>
        </authorList>
    </citation>
    <scope>NUCLEOTIDE SEQUENCE</scope>
</reference>
<evidence type="ECO:0000256" key="3">
    <source>
        <dbReference type="ARBA" id="ARBA00008919"/>
    </source>
</evidence>
<keyword evidence="17" id="KW-1185">Reference proteome</keyword>
<dbReference type="PANTHER" id="PTHR48438">
    <property type="entry name" value="ALPHA-(1,3)-FUCOSYLTRANSFERASE C-RELATED"/>
    <property type="match status" value="1"/>
</dbReference>
<dbReference type="GO" id="GO:0032580">
    <property type="term" value="C:Golgi cisterna membrane"/>
    <property type="evidence" value="ECO:0007669"/>
    <property type="project" value="UniProtKB-SubCell"/>
</dbReference>
<evidence type="ECO:0000256" key="7">
    <source>
        <dbReference type="ARBA" id="ARBA00022968"/>
    </source>
</evidence>
<evidence type="ECO:0000256" key="10">
    <source>
        <dbReference type="ARBA" id="ARBA00023136"/>
    </source>
</evidence>
<keyword evidence="11" id="KW-0325">Glycoprotein</keyword>
<keyword evidence="4 12" id="KW-0328">Glycosyltransferase</keyword>